<reference evidence="4" key="1">
    <citation type="journal article" date="2021" name="Nat. Microbiol.">
        <title>Cocultivation of an ultrasmall environmental parasitic bacterium with lytic ability against bacteria associated with wastewater foams.</title>
        <authorList>
            <person name="Batinovic S."/>
            <person name="Rose J.J.A."/>
            <person name="Ratcliffe J."/>
            <person name="Seviour R.J."/>
            <person name="Petrovski S."/>
        </authorList>
    </citation>
    <scope>NUCLEOTIDE SEQUENCE</scope>
    <source>
        <strain evidence="4">CON9</strain>
    </source>
</reference>
<dbReference type="Proteomes" id="UP001059836">
    <property type="component" value="Chromosome"/>
</dbReference>
<dbReference type="SUPFAM" id="SSF54637">
    <property type="entry name" value="Thioesterase/thiol ester dehydrase-isomerase"/>
    <property type="match status" value="1"/>
</dbReference>
<dbReference type="RefSeq" id="WP_213244917.1">
    <property type="nucleotide sequence ID" value="NZ_CP045806.1"/>
</dbReference>
<dbReference type="Gene3D" id="3.10.129.10">
    <property type="entry name" value="Hotdog Thioesterase"/>
    <property type="match status" value="1"/>
</dbReference>
<dbReference type="NCBIfam" id="TIGR00369">
    <property type="entry name" value="unchar_dom_1"/>
    <property type="match status" value="1"/>
</dbReference>
<proteinExistence type="inferred from homology"/>
<sequence>MDDGALERVRKLNGSRDNFGRYIGIEYCEVTPDRVRAVVNLTSNHMQVFGRVHGGVYTSVAEEVASCAGMKWLGAKGTVVGVNNNTDLLRASRSGTLHATCTPVHRGRSQQLWRVDIIDDEGKQVAVSQVRLANVDPSRQ</sequence>
<evidence type="ECO:0000256" key="2">
    <source>
        <dbReference type="ARBA" id="ARBA00022801"/>
    </source>
</evidence>
<dbReference type="CDD" id="cd03443">
    <property type="entry name" value="PaaI_thioesterase"/>
    <property type="match status" value="1"/>
</dbReference>
<gene>
    <name evidence="4" type="ORF">GII31_18860</name>
</gene>
<name>A0ABX6IMX8_9ACTN</name>
<comment type="similarity">
    <text evidence="1">Belongs to the thioesterase PaaI family.</text>
</comment>
<dbReference type="PANTHER" id="PTHR43240:SF5">
    <property type="entry name" value="1,4-DIHYDROXY-2-NAPHTHOYL-COA THIOESTERASE 1"/>
    <property type="match status" value="1"/>
</dbReference>
<protein>
    <submittedName>
        <fullName evidence="4">Hotdog fold thioesterase</fullName>
    </submittedName>
</protein>
<dbReference type="InterPro" id="IPR003736">
    <property type="entry name" value="PAAI_dom"/>
</dbReference>
<dbReference type="EMBL" id="CP045809">
    <property type="protein sequence ID" value="QHN36650.1"/>
    <property type="molecule type" value="Genomic_DNA"/>
</dbReference>
<evidence type="ECO:0000259" key="3">
    <source>
        <dbReference type="Pfam" id="PF03061"/>
    </source>
</evidence>
<evidence type="ECO:0000256" key="1">
    <source>
        <dbReference type="ARBA" id="ARBA00008324"/>
    </source>
</evidence>
<keyword evidence="5" id="KW-1185">Reference proteome</keyword>
<accession>A0ABX6IMX8</accession>
<keyword evidence="2" id="KW-0378">Hydrolase</keyword>
<organism evidence="4 5">
    <name type="scientific">Gordonia pseudamarae</name>
    <dbReference type="NCBI Taxonomy" id="2831662"/>
    <lineage>
        <taxon>Bacteria</taxon>
        <taxon>Bacillati</taxon>
        <taxon>Actinomycetota</taxon>
        <taxon>Actinomycetes</taxon>
        <taxon>Mycobacteriales</taxon>
        <taxon>Gordoniaceae</taxon>
        <taxon>Gordonia</taxon>
    </lineage>
</organism>
<evidence type="ECO:0000313" key="5">
    <source>
        <dbReference type="Proteomes" id="UP001059836"/>
    </source>
</evidence>
<dbReference type="InterPro" id="IPR029069">
    <property type="entry name" value="HotDog_dom_sf"/>
</dbReference>
<evidence type="ECO:0000313" key="4">
    <source>
        <dbReference type="EMBL" id="QHN36650.1"/>
    </source>
</evidence>
<feature type="domain" description="Thioesterase" evidence="3">
    <location>
        <begin position="49"/>
        <end position="125"/>
    </location>
</feature>
<dbReference type="PANTHER" id="PTHR43240">
    <property type="entry name" value="1,4-DIHYDROXY-2-NAPHTHOYL-COA THIOESTERASE 1"/>
    <property type="match status" value="1"/>
</dbReference>
<dbReference type="InterPro" id="IPR006683">
    <property type="entry name" value="Thioestr_dom"/>
</dbReference>
<dbReference type="Pfam" id="PF03061">
    <property type="entry name" value="4HBT"/>
    <property type="match status" value="1"/>
</dbReference>